<dbReference type="SUPFAM" id="SSF51984">
    <property type="entry name" value="MurCD N-terminal domain"/>
    <property type="match status" value="1"/>
</dbReference>
<feature type="domain" description="XdhC- CoxI" evidence="1">
    <location>
        <begin position="22"/>
        <end position="87"/>
    </location>
</feature>
<sequence>MFSMADVKKGPINIFEEVLKAQREGKSFALVTVIKAEGSVPRHDAAKMLVFDDGSAIGTVGGGLVEARAIEEARSAIREGRSHLAAYTLNQSKAGGLPMLCGGDVELFIEVFKSRPHVIIAGGGHVGKALADMAVMTGCKVTVIDDRPEWANRQRFPEVDDILVEEDMARALSGCEIDRGTSIVIVTRGHRQDKMMLEAALKTDAGYIGMIGSRKKVADVFAQLRSEGMEEALLRKVYAPIGLDLGAETPEEIALSILAEIMMVRNGTTGVSLSKKGGAGS</sequence>
<accession>A0A3G2R8V5</accession>
<evidence type="ECO:0000313" key="3">
    <source>
        <dbReference type="EMBL" id="AYO31815.1"/>
    </source>
</evidence>
<evidence type="ECO:0000313" key="4">
    <source>
        <dbReference type="Proteomes" id="UP000280960"/>
    </source>
</evidence>
<dbReference type="Proteomes" id="UP000280960">
    <property type="component" value="Chromosome"/>
</dbReference>
<dbReference type="PANTHER" id="PTHR30388">
    <property type="entry name" value="ALDEHYDE OXIDOREDUCTASE MOLYBDENUM COFACTOR ASSEMBLY PROTEIN"/>
    <property type="match status" value="1"/>
</dbReference>
<organism evidence="3 4">
    <name type="scientific">Biomaibacter acetigenes</name>
    <dbReference type="NCBI Taxonomy" id="2316383"/>
    <lineage>
        <taxon>Bacteria</taxon>
        <taxon>Bacillati</taxon>
        <taxon>Bacillota</taxon>
        <taxon>Clostridia</taxon>
        <taxon>Thermosediminibacterales</taxon>
        <taxon>Tepidanaerobacteraceae</taxon>
        <taxon>Biomaibacter</taxon>
    </lineage>
</organism>
<reference evidence="3 4" key="1">
    <citation type="submission" date="2018-10" db="EMBL/GenBank/DDBJ databases">
        <authorList>
            <person name="Zhang X."/>
        </authorList>
    </citation>
    <scope>NUCLEOTIDE SEQUENCE [LARGE SCALE GENOMIC DNA]</scope>
    <source>
        <strain evidence="3 4">SK-G1</strain>
    </source>
</reference>
<dbReference type="EMBL" id="CP033169">
    <property type="protein sequence ID" value="AYO31815.1"/>
    <property type="molecule type" value="Genomic_DNA"/>
</dbReference>
<keyword evidence="4" id="KW-1185">Reference proteome</keyword>
<dbReference type="Pfam" id="PF02625">
    <property type="entry name" value="XdhC_CoxI"/>
    <property type="match status" value="1"/>
</dbReference>
<proteinExistence type="predicted"/>
<dbReference type="KEGG" id="bacg:D2962_15475"/>
<dbReference type="PANTHER" id="PTHR30388:SF6">
    <property type="entry name" value="XANTHINE DEHYDROGENASE SUBUNIT A-RELATED"/>
    <property type="match status" value="1"/>
</dbReference>
<dbReference type="InterPro" id="IPR003777">
    <property type="entry name" value="XdhC_CoxI"/>
</dbReference>
<dbReference type="AlphaFoldDB" id="A0A3G2R8V5"/>
<name>A0A3G2R8V5_9FIRM</name>
<evidence type="ECO:0008006" key="5">
    <source>
        <dbReference type="Google" id="ProtNLM"/>
    </source>
</evidence>
<evidence type="ECO:0000259" key="2">
    <source>
        <dbReference type="Pfam" id="PF13478"/>
    </source>
</evidence>
<dbReference type="InterPro" id="IPR052698">
    <property type="entry name" value="MoCofactor_Util/Proc"/>
</dbReference>
<dbReference type="InterPro" id="IPR027051">
    <property type="entry name" value="XdhC_Rossmann_dom"/>
</dbReference>
<evidence type="ECO:0000259" key="1">
    <source>
        <dbReference type="Pfam" id="PF02625"/>
    </source>
</evidence>
<dbReference type="Gene3D" id="3.40.50.720">
    <property type="entry name" value="NAD(P)-binding Rossmann-like Domain"/>
    <property type="match status" value="1"/>
</dbReference>
<feature type="domain" description="XdhC Rossmann" evidence="2">
    <location>
        <begin position="118"/>
        <end position="261"/>
    </location>
</feature>
<gene>
    <name evidence="3" type="ORF">D2962_15475</name>
</gene>
<protein>
    <recommendedName>
        <fullName evidence="5">Xanthine dehydrogenase</fullName>
    </recommendedName>
</protein>
<dbReference type="Pfam" id="PF13478">
    <property type="entry name" value="XdhC_C"/>
    <property type="match status" value="1"/>
</dbReference>